<protein>
    <recommendedName>
        <fullName evidence="9">Protein zwilch</fullName>
    </recommendedName>
</protein>
<dbReference type="RefSeq" id="XP_034113048.1">
    <property type="nucleotide sequence ID" value="XM_034257157.2"/>
</dbReference>
<keyword evidence="5 9" id="KW-0498">Mitosis</keyword>
<keyword evidence="3 9" id="KW-0158">Chromosome</keyword>
<gene>
    <name evidence="11" type="primary">LOC117573765</name>
</gene>
<dbReference type="PANTHER" id="PTHR15995">
    <property type="entry name" value="PROTEIN ZWILCH HOMOLOG"/>
    <property type="match status" value="1"/>
</dbReference>
<comment type="function">
    <text evidence="9">Essential component of the mitotic checkpoint, which prevents cells from prematurely exiting mitosis. Required for the assembly of the dynein-dynactin and MAD1-MAD2 complexes onto kinetochores. Its function related to the spindle assembly machinery is proposed to depend on its association in the mitotic RZZ complex.</text>
</comment>
<comment type="subunit">
    <text evidence="9">Component of the RZZ complex.</text>
</comment>
<evidence type="ECO:0000256" key="7">
    <source>
        <dbReference type="ARBA" id="ARBA00023306"/>
    </source>
</evidence>
<comment type="similarity">
    <text evidence="2 9">Belongs to the ZWILCH family.</text>
</comment>
<organism evidence="10 11">
    <name type="scientific">Drosophila albomicans</name>
    <name type="common">Fruit fly</name>
    <dbReference type="NCBI Taxonomy" id="7291"/>
    <lineage>
        <taxon>Eukaryota</taxon>
        <taxon>Metazoa</taxon>
        <taxon>Ecdysozoa</taxon>
        <taxon>Arthropoda</taxon>
        <taxon>Hexapoda</taxon>
        <taxon>Insecta</taxon>
        <taxon>Pterygota</taxon>
        <taxon>Neoptera</taxon>
        <taxon>Endopterygota</taxon>
        <taxon>Diptera</taxon>
        <taxon>Brachycera</taxon>
        <taxon>Muscomorpha</taxon>
        <taxon>Ephydroidea</taxon>
        <taxon>Drosophilidae</taxon>
        <taxon>Drosophila</taxon>
    </lineage>
</organism>
<dbReference type="GO" id="GO:1990423">
    <property type="term" value="C:RZZ complex"/>
    <property type="evidence" value="ECO:0007669"/>
    <property type="project" value="UniProtKB-UniRule"/>
</dbReference>
<keyword evidence="4 9" id="KW-0132">Cell division</keyword>
<evidence type="ECO:0000256" key="2">
    <source>
        <dbReference type="ARBA" id="ARBA00009062"/>
    </source>
</evidence>
<comment type="subcellular location">
    <subcellularLocation>
        <location evidence="1 9">Chromosome</location>
        <location evidence="1 9">Centromere</location>
        <location evidence="1 9">Kinetochore</location>
    </subcellularLocation>
</comment>
<dbReference type="AlphaFoldDB" id="A0A6P8XJQ7"/>
<dbReference type="PANTHER" id="PTHR15995:SF1">
    <property type="entry name" value="PROTEIN ZWILCH HOMOLOG"/>
    <property type="match status" value="1"/>
</dbReference>
<evidence type="ECO:0000313" key="10">
    <source>
        <dbReference type="Proteomes" id="UP000515160"/>
    </source>
</evidence>
<name>A0A6P8XJQ7_DROAB</name>
<keyword evidence="8 9" id="KW-0137">Centromere</keyword>
<dbReference type="Gene3D" id="1.10.287.1880">
    <property type="match status" value="1"/>
</dbReference>
<evidence type="ECO:0000256" key="4">
    <source>
        <dbReference type="ARBA" id="ARBA00022618"/>
    </source>
</evidence>
<dbReference type="Gene3D" id="1.20.58.730">
    <property type="match status" value="1"/>
</dbReference>
<keyword evidence="6 9" id="KW-0995">Kinetochore</keyword>
<dbReference type="GeneID" id="117573765"/>
<dbReference type="GO" id="GO:0034501">
    <property type="term" value="P:protein localization to kinetochore"/>
    <property type="evidence" value="ECO:0007669"/>
    <property type="project" value="UniProtKB-UniRule"/>
</dbReference>
<evidence type="ECO:0000256" key="3">
    <source>
        <dbReference type="ARBA" id="ARBA00022454"/>
    </source>
</evidence>
<dbReference type="Pfam" id="PF09817">
    <property type="entry name" value="Zwilch"/>
    <property type="match status" value="1"/>
</dbReference>
<dbReference type="CTD" id="55055"/>
<evidence type="ECO:0000256" key="5">
    <source>
        <dbReference type="ARBA" id="ARBA00022776"/>
    </source>
</evidence>
<dbReference type="InterPro" id="IPR018630">
    <property type="entry name" value="Zwilch"/>
</dbReference>
<reference evidence="11" key="1">
    <citation type="submission" date="2025-08" db="UniProtKB">
        <authorList>
            <consortium name="RefSeq"/>
        </authorList>
    </citation>
    <scope>IDENTIFICATION</scope>
    <source>
        <strain evidence="11">15112-1751.03</strain>
        <tissue evidence="11">Whole Adult</tissue>
    </source>
</reference>
<keyword evidence="10" id="KW-1185">Reference proteome</keyword>
<dbReference type="GO" id="GO:0007094">
    <property type="term" value="P:mitotic spindle assembly checkpoint signaling"/>
    <property type="evidence" value="ECO:0007669"/>
    <property type="project" value="UniProtKB-UniRule"/>
</dbReference>
<accession>A0A6P8XJQ7</accession>
<evidence type="ECO:0000313" key="11">
    <source>
        <dbReference type="RefSeq" id="XP_034113048.1"/>
    </source>
</evidence>
<keyword evidence="7 9" id="KW-0131">Cell cycle</keyword>
<evidence type="ECO:0000256" key="9">
    <source>
        <dbReference type="RuleBase" id="RU369076"/>
    </source>
</evidence>
<dbReference type="GO" id="GO:0051301">
    <property type="term" value="P:cell division"/>
    <property type="evidence" value="ECO:0007669"/>
    <property type="project" value="UniProtKB-UniRule"/>
</dbReference>
<sequence>MSNLANIYAELLRRYGDHYTIAYSAPPSYLIRLIGAHEAAGKMIYVYNENRKGGTTTSTTPTKLLMQSERERRPNNGVDLDLTGSPLKDDCVVDAIGDLSLADLNIVNRNPWRQDEEYHRGQPADKARAIICSEHFQQAGDGQGSVWFLCDGSDHNQTMLLQYEFNPKHFSRGIVSYAGVLPSYMVTSQSLVRQHGMAGALETFIENCYQVIPSMTLRFNWSTTAALPLLVDLSAGNLVLNQTFRVSDCGPLTDDFMNQLRILIYIREDILNYHSDEKAGRMRDPVYRCGSGIDMDELRESINKTMTEVSGFTDVFTDGHAENDIEEVVQQAKLRRVTDLTDKLWELLKCCSSYKDLKIAFNMLFQCAVRCNIVNMPTNKNRLAEIISNLANSRLAMPCLSGAEPLELLLEIGLEKVYKDYEFIFTESKICSTSLLKGSTTAAAETDAGNELPKLRKSLHNAVRGDTAPSGAGAGGMRKTLLHHSADSKQAAGKFQNGDAGGFKNSTFDEKDSLMSISKLFQIHCTLEHILMIHINLNLPNVYADVCTQLLNKSPRQLECIDDQVSDVVDIQLSAHYVREHLDGKDPHSRHITMKSSNKFRELTTTFYFNLENICPPDLVQCFQSDDKEMVKERTYHSWLYRKIRTLK</sequence>
<proteinExistence type="inferred from homology"/>
<evidence type="ECO:0000256" key="8">
    <source>
        <dbReference type="ARBA" id="ARBA00023328"/>
    </source>
</evidence>
<evidence type="ECO:0000256" key="1">
    <source>
        <dbReference type="ARBA" id="ARBA00004629"/>
    </source>
</evidence>
<dbReference type="OrthoDB" id="5556307at2759"/>
<dbReference type="Proteomes" id="UP000515160">
    <property type="component" value="Chromosome 2R"/>
</dbReference>
<evidence type="ECO:0000256" key="6">
    <source>
        <dbReference type="ARBA" id="ARBA00022838"/>
    </source>
</evidence>